<keyword evidence="3" id="KW-1185">Reference proteome</keyword>
<sequence>MTTTAFLTLLFTLAVAARILGTWRLSARLREAGDAARTEDGSATAGQPDEPGDAVVPVSPEVAEHGRRLSVA</sequence>
<name>A0AA41Q810_9ACTN</name>
<evidence type="ECO:0000256" key="1">
    <source>
        <dbReference type="SAM" id="MobiDB-lite"/>
    </source>
</evidence>
<feature type="compositionally biased region" description="Basic and acidic residues" evidence="1">
    <location>
        <begin position="31"/>
        <end position="40"/>
    </location>
</feature>
<dbReference type="Proteomes" id="UP001165378">
    <property type="component" value="Unassembled WGS sequence"/>
</dbReference>
<organism evidence="2 3">
    <name type="scientific">Yinghuangia soli</name>
    <dbReference type="NCBI Taxonomy" id="2908204"/>
    <lineage>
        <taxon>Bacteria</taxon>
        <taxon>Bacillati</taxon>
        <taxon>Actinomycetota</taxon>
        <taxon>Actinomycetes</taxon>
        <taxon>Kitasatosporales</taxon>
        <taxon>Streptomycetaceae</taxon>
        <taxon>Yinghuangia</taxon>
    </lineage>
</organism>
<gene>
    <name evidence="2" type="ORF">LZ495_39695</name>
</gene>
<proteinExistence type="predicted"/>
<protein>
    <submittedName>
        <fullName evidence="2">Uncharacterized protein</fullName>
    </submittedName>
</protein>
<evidence type="ECO:0000313" key="3">
    <source>
        <dbReference type="Proteomes" id="UP001165378"/>
    </source>
</evidence>
<evidence type="ECO:0000313" key="2">
    <source>
        <dbReference type="EMBL" id="MCF2533314.1"/>
    </source>
</evidence>
<feature type="compositionally biased region" description="Basic and acidic residues" evidence="1">
    <location>
        <begin position="62"/>
        <end position="72"/>
    </location>
</feature>
<feature type="region of interest" description="Disordered" evidence="1">
    <location>
        <begin position="31"/>
        <end position="72"/>
    </location>
</feature>
<dbReference type="AlphaFoldDB" id="A0AA41Q810"/>
<dbReference type="EMBL" id="JAKFHA010000047">
    <property type="protein sequence ID" value="MCF2533314.1"/>
    <property type="molecule type" value="Genomic_DNA"/>
</dbReference>
<reference evidence="2" key="1">
    <citation type="submission" date="2022-01" db="EMBL/GenBank/DDBJ databases">
        <title>Genome-Based Taxonomic Classification of the Phylum Actinobacteria.</title>
        <authorList>
            <person name="Gao Y."/>
        </authorList>
    </citation>
    <scope>NUCLEOTIDE SEQUENCE</scope>
    <source>
        <strain evidence="2">KLBMP 8922</strain>
    </source>
</reference>
<comment type="caution">
    <text evidence="2">The sequence shown here is derived from an EMBL/GenBank/DDBJ whole genome shotgun (WGS) entry which is preliminary data.</text>
</comment>
<accession>A0AA41Q810</accession>
<dbReference type="RefSeq" id="WP_235058089.1">
    <property type="nucleotide sequence ID" value="NZ_JAKFHA010000047.1"/>
</dbReference>